<proteinExistence type="predicted"/>
<evidence type="ECO:0000256" key="2">
    <source>
        <dbReference type="ARBA" id="ARBA00004651"/>
    </source>
</evidence>
<evidence type="ECO:0000256" key="8">
    <source>
        <dbReference type="ARBA" id="ARBA00022777"/>
    </source>
</evidence>
<gene>
    <name evidence="16" type="ORF">HCA69_01850</name>
</gene>
<comment type="catalytic activity">
    <reaction evidence="1">
        <text>ATP + protein L-histidine = ADP + protein N-phospho-L-histidine.</text>
        <dbReference type="EC" id="2.7.13.3"/>
    </reaction>
</comment>
<comment type="subcellular location">
    <subcellularLocation>
        <location evidence="2">Cell membrane</location>
        <topology evidence="2">Multi-pass membrane protein</topology>
    </subcellularLocation>
</comment>
<name>A0A7X1CNN7_9LIST</name>
<dbReference type="GO" id="GO:0005524">
    <property type="term" value="F:ATP binding"/>
    <property type="evidence" value="ECO:0007669"/>
    <property type="project" value="UniProtKB-KW"/>
</dbReference>
<feature type="transmembrane region" description="Helical" evidence="14">
    <location>
        <begin position="7"/>
        <end position="31"/>
    </location>
</feature>
<evidence type="ECO:0000256" key="10">
    <source>
        <dbReference type="ARBA" id="ARBA00022989"/>
    </source>
</evidence>
<dbReference type="SMART" id="SM00387">
    <property type="entry name" value="HATPase_c"/>
    <property type="match status" value="1"/>
</dbReference>
<evidence type="ECO:0000313" key="16">
    <source>
        <dbReference type="EMBL" id="MBC1935092.1"/>
    </source>
</evidence>
<accession>A0A7X1CNN7</accession>
<dbReference type="Pfam" id="PF02518">
    <property type="entry name" value="HATPase_c"/>
    <property type="match status" value="1"/>
</dbReference>
<dbReference type="InterPro" id="IPR036890">
    <property type="entry name" value="HATPase_C_sf"/>
</dbReference>
<evidence type="ECO:0000256" key="9">
    <source>
        <dbReference type="ARBA" id="ARBA00022840"/>
    </source>
</evidence>
<dbReference type="Proteomes" id="UP000535908">
    <property type="component" value="Unassembled WGS sequence"/>
</dbReference>
<evidence type="ECO:0000256" key="13">
    <source>
        <dbReference type="SAM" id="Coils"/>
    </source>
</evidence>
<evidence type="ECO:0000256" key="4">
    <source>
        <dbReference type="ARBA" id="ARBA00022475"/>
    </source>
</evidence>
<sequence length="300" mass="34837">MKFIQKQLGIIIIFIFCLVIEVAVLWLLLGTAFSTDFLYTLVVPILIFSCYLLYRFYQEKRDFPVSAQAERFKAELENERKLYRERTLDQELQNQQFIDFMTSWVHDIKTPLTVLNLSVDTKQKQQVIQIESKINQMLFYAKQTSFYEDLHLEKVQLNVLVEKLLKQYANLFINQKFTVDLNFEQVTPVLTDRLWTSFVLEQIIANALKYAGEGEQLIVTTAESDTVIWIEVKNTGSLIESADLPRIFERGYTGKTREFGKSTGMGLFLSKEIMGKLGGEIQATNDPLTAFRLVFRKDGF</sequence>
<evidence type="ECO:0000256" key="3">
    <source>
        <dbReference type="ARBA" id="ARBA00012438"/>
    </source>
</evidence>
<evidence type="ECO:0000256" key="1">
    <source>
        <dbReference type="ARBA" id="ARBA00000085"/>
    </source>
</evidence>
<evidence type="ECO:0000256" key="5">
    <source>
        <dbReference type="ARBA" id="ARBA00022679"/>
    </source>
</evidence>
<keyword evidence="8 16" id="KW-0418">Kinase</keyword>
<dbReference type="RefSeq" id="WP_185525313.1">
    <property type="nucleotide sequence ID" value="NZ_JAARWN010000001.1"/>
</dbReference>
<evidence type="ECO:0000256" key="11">
    <source>
        <dbReference type="ARBA" id="ARBA00023012"/>
    </source>
</evidence>
<keyword evidence="6 14" id="KW-0812">Transmembrane</keyword>
<dbReference type="PANTHER" id="PTHR45453:SF2">
    <property type="entry name" value="HISTIDINE KINASE"/>
    <property type="match status" value="1"/>
</dbReference>
<evidence type="ECO:0000256" key="14">
    <source>
        <dbReference type="SAM" id="Phobius"/>
    </source>
</evidence>
<evidence type="ECO:0000256" key="7">
    <source>
        <dbReference type="ARBA" id="ARBA00022741"/>
    </source>
</evidence>
<feature type="domain" description="Histidine kinase" evidence="15">
    <location>
        <begin position="103"/>
        <end position="299"/>
    </location>
</feature>
<keyword evidence="10 14" id="KW-1133">Transmembrane helix</keyword>
<dbReference type="InterPro" id="IPR050351">
    <property type="entry name" value="BphY/WalK/GraS-like"/>
</dbReference>
<evidence type="ECO:0000256" key="12">
    <source>
        <dbReference type="ARBA" id="ARBA00023136"/>
    </source>
</evidence>
<dbReference type="EMBL" id="JAARWN010000001">
    <property type="protein sequence ID" value="MBC1935092.1"/>
    <property type="molecule type" value="Genomic_DNA"/>
</dbReference>
<dbReference type="PROSITE" id="PS50109">
    <property type="entry name" value="HIS_KIN"/>
    <property type="match status" value="1"/>
</dbReference>
<evidence type="ECO:0000259" key="15">
    <source>
        <dbReference type="PROSITE" id="PS50109"/>
    </source>
</evidence>
<dbReference type="GO" id="GO:0004721">
    <property type="term" value="F:phosphoprotein phosphatase activity"/>
    <property type="evidence" value="ECO:0007669"/>
    <property type="project" value="TreeGrafter"/>
</dbReference>
<evidence type="ECO:0000313" key="17">
    <source>
        <dbReference type="Proteomes" id="UP000535908"/>
    </source>
</evidence>
<keyword evidence="13" id="KW-0175">Coiled coil</keyword>
<dbReference type="AlphaFoldDB" id="A0A7X1CNN7"/>
<dbReference type="InterPro" id="IPR005467">
    <property type="entry name" value="His_kinase_dom"/>
</dbReference>
<evidence type="ECO:0000256" key="6">
    <source>
        <dbReference type="ARBA" id="ARBA00022692"/>
    </source>
</evidence>
<keyword evidence="4" id="KW-1003">Cell membrane</keyword>
<dbReference type="GO" id="GO:0016036">
    <property type="term" value="P:cellular response to phosphate starvation"/>
    <property type="evidence" value="ECO:0007669"/>
    <property type="project" value="TreeGrafter"/>
</dbReference>
<dbReference type="SUPFAM" id="SSF55874">
    <property type="entry name" value="ATPase domain of HSP90 chaperone/DNA topoisomerase II/histidine kinase"/>
    <property type="match status" value="1"/>
</dbReference>
<dbReference type="GO" id="GO:0005886">
    <property type="term" value="C:plasma membrane"/>
    <property type="evidence" value="ECO:0007669"/>
    <property type="project" value="UniProtKB-SubCell"/>
</dbReference>
<keyword evidence="9" id="KW-0067">ATP-binding</keyword>
<dbReference type="EC" id="2.7.13.3" evidence="3"/>
<dbReference type="InterPro" id="IPR003594">
    <property type="entry name" value="HATPase_dom"/>
</dbReference>
<keyword evidence="7" id="KW-0547">Nucleotide-binding</keyword>
<keyword evidence="11" id="KW-0902">Two-component regulatory system</keyword>
<feature type="transmembrane region" description="Helical" evidence="14">
    <location>
        <begin position="37"/>
        <end position="54"/>
    </location>
</feature>
<feature type="coiled-coil region" evidence="13">
    <location>
        <begin position="66"/>
        <end position="93"/>
    </location>
</feature>
<dbReference type="Gene3D" id="3.30.565.10">
    <property type="entry name" value="Histidine kinase-like ATPase, C-terminal domain"/>
    <property type="match status" value="1"/>
</dbReference>
<reference evidence="16 17" key="1">
    <citation type="submission" date="2020-03" db="EMBL/GenBank/DDBJ databases">
        <title>Soil Listeria distribution.</title>
        <authorList>
            <person name="Liao J."/>
            <person name="Wiedmann M."/>
        </authorList>
    </citation>
    <scope>NUCLEOTIDE SEQUENCE [LARGE SCALE GENOMIC DNA]</scope>
    <source>
        <strain evidence="16 17">FSL L7-0741</strain>
    </source>
</reference>
<keyword evidence="5" id="KW-0808">Transferase</keyword>
<keyword evidence="12 14" id="KW-0472">Membrane</keyword>
<comment type="caution">
    <text evidence="16">The sequence shown here is derived from an EMBL/GenBank/DDBJ whole genome shotgun (WGS) entry which is preliminary data.</text>
</comment>
<organism evidence="16 17">
    <name type="scientific">Listeria grandensis</name>
    <dbReference type="NCBI Taxonomy" id="1494963"/>
    <lineage>
        <taxon>Bacteria</taxon>
        <taxon>Bacillati</taxon>
        <taxon>Bacillota</taxon>
        <taxon>Bacilli</taxon>
        <taxon>Bacillales</taxon>
        <taxon>Listeriaceae</taxon>
        <taxon>Listeria</taxon>
    </lineage>
</organism>
<protein>
    <recommendedName>
        <fullName evidence="3">histidine kinase</fullName>
        <ecNumber evidence="3">2.7.13.3</ecNumber>
    </recommendedName>
</protein>
<dbReference type="GO" id="GO:0000155">
    <property type="term" value="F:phosphorelay sensor kinase activity"/>
    <property type="evidence" value="ECO:0007669"/>
    <property type="project" value="TreeGrafter"/>
</dbReference>
<dbReference type="PANTHER" id="PTHR45453">
    <property type="entry name" value="PHOSPHATE REGULON SENSOR PROTEIN PHOR"/>
    <property type="match status" value="1"/>
</dbReference>